<comment type="subcellular location">
    <subcellularLocation>
        <location evidence="2">Nucleus</location>
    </subcellularLocation>
</comment>
<evidence type="ECO:0000256" key="11">
    <source>
        <dbReference type="ARBA" id="ARBA00023242"/>
    </source>
</evidence>
<dbReference type="GO" id="GO:0046872">
    <property type="term" value="F:metal ion binding"/>
    <property type="evidence" value="ECO:0007669"/>
    <property type="project" value="UniProtKB-KW"/>
</dbReference>
<evidence type="ECO:0000256" key="8">
    <source>
        <dbReference type="ARBA" id="ARBA00022842"/>
    </source>
</evidence>
<reference evidence="13" key="1">
    <citation type="submission" date="2021-03" db="EMBL/GenBank/DDBJ databases">
        <authorList>
            <person name="Tagirdzhanova G."/>
        </authorList>
    </citation>
    <scope>NUCLEOTIDE SEQUENCE</scope>
</reference>
<evidence type="ECO:0000256" key="1">
    <source>
        <dbReference type="ARBA" id="ARBA00001946"/>
    </source>
</evidence>
<keyword evidence="9" id="KW-0233">DNA recombination</keyword>
<dbReference type="GO" id="GO:0048476">
    <property type="term" value="C:Holliday junction resolvase complex"/>
    <property type="evidence" value="ECO:0007669"/>
    <property type="project" value="InterPro"/>
</dbReference>
<keyword evidence="5" id="KW-0255">Endonuclease</keyword>
<keyword evidence="3" id="KW-0540">Nuclease</keyword>
<dbReference type="OrthoDB" id="343092at2759"/>
<keyword evidence="8" id="KW-0460">Magnesium</keyword>
<dbReference type="EMBL" id="CAJPDS010000223">
    <property type="protein sequence ID" value="CAF9941669.1"/>
    <property type="molecule type" value="Genomic_DNA"/>
</dbReference>
<dbReference type="GO" id="GO:0008821">
    <property type="term" value="F:crossover junction DNA endonuclease activity"/>
    <property type="evidence" value="ECO:0007669"/>
    <property type="project" value="TreeGrafter"/>
</dbReference>
<dbReference type="GO" id="GO:0000712">
    <property type="term" value="P:resolution of meiotic recombination intermediates"/>
    <property type="evidence" value="ECO:0007669"/>
    <property type="project" value="TreeGrafter"/>
</dbReference>
<evidence type="ECO:0000256" key="2">
    <source>
        <dbReference type="ARBA" id="ARBA00004123"/>
    </source>
</evidence>
<dbReference type="GO" id="GO:0031573">
    <property type="term" value="P:mitotic intra-S DNA damage checkpoint signaling"/>
    <property type="evidence" value="ECO:0007669"/>
    <property type="project" value="TreeGrafter"/>
</dbReference>
<evidence type="ECO:0000313" key="13">
    <source>
        <dbReference type="EMBL" id="CAF9941669.1"/>
    </source>
</evidence>
<sequence>MDSGQVKTGDDKDDTYIKMLQEVNLITVSMAHGIAAKYPNVSKLLKGFKDHGPLALEDIRKLANKDGALSDRRIGPAASRRLHAIFMGTDPSSTNV</sequence>
<evidence type="ECO:0000256" key="4">
    <source>
        <dbReference type="ARBA" id="ARBA00022723"/>
    </source>
</evidence>
<dbReference type="Gene3D" id="1.10.150.670">
    <property type="entry name" value="Crossover junction endonuclease EME1, DNA-binding domain"/>
    <property type="match status" value="1"/>
</dbReference>
<keyword evidence="14" id="KW-1185">Reference proteome</keyword>
<comment type="cofactor">
    <cofactor evidence="1">
        <name>Mg(2+)</name>
        <dbReference type="ChEBI" id="CHEBI:18420"/>
    </cofactor>
</comment>
<keyword evidence="12" id="KW-0469">Meiosis</keyword>
<name>A0A8H3J6Z3_9LECA</name>
<gene>
    <name evidence="13" type="ORF">HETSPECPRED_003851</name>
</gene>
<comment type="caution">
    <text evidence="13">The sequence shown here is derived from an EMBL/GenBank/DDBJ whole genome shotgun (WGS) entry which is preliminary data.</text>
</comment>
<evidence type="ECO:0000256" key="5">
    <source>
        <dbReference type="ARBA" id="ARBA00022759"/>
    </source>
</evidence>
<accession>A0A8H3J6Z3</accession>
<dbReference type="PANTHER" id="PTHR21077">
    <property type="entry name" value="EME1 PROTEIN"/>
    <property type="match status" value="1"/>
</dbReference>
<dbReference type="Proteomes" id="UP000664521">
    <property type="component" value="Unassembled WGS sequence"/>
</dbReference>
<dbReference type="AlphaFoldDB" id="A0A8H3J6Z3"/>
<evidence type="ECO:0000256" key="12">
    <source>
        <dbReference type="ARBA" id="ARBA00023254"/>
    </source>
</evidence>
<evidence type="ECO:0000313" key="14">
    <source>
        <dbReference type="Proteomes" id="UP000664521"/>
    </source>
</evidence>
<evidence type="ECO:0000256" key="10">
    <source>
        <dbReference type="ARBA" id="ARBA00023204"/>
    </source>
</evidence>
<dbReference type="GO" id="GO:0005634">
    <property type="term" value="C:nucleus"/>
    <property type="evidence" value="ECO:0007669"/>
    <property type="project" value="UniProtKB-SubCell"/>
</dbReference>
<dbReference type="Pfam" id="PF21292">
    <property type="entry name" value="EME1-MUS81_C"/>
    <property type="match status" value="1"/>
</dbReference>
<dbReference type="PANTHER" id="PTHR21077:SF5">
    <property type="entry name" value="CROSSOVER JUNCTION ENDONUCLEASE MMS4"/>
    <property type="match status" value="1"/>
</dbReference>
<evidence type="ECO:0000256" key="3">
    <source>
        <dbReference type="ARBA" id="ARBA00022722"/>
    </source>
</evidence>
<dbReference type="InterPro" id="IPR042530">
    <property type="entry name" value="EME1/EME2_C"/>
</dbReference>
<dbReference type="GO" id="GO:0031297">
    <property type="term" value="P:replication fork processing"/>
    <property type="evidence" value="ECO:0007669"/>
    <property type="project" value="TreeGrafter"/>
</dbReference>
<keyword evidence="4" id="KW-0479">Metal-binding</keyword>
<proteinExistence type="predicted"/>
<evidence type="ECO:0000256" key="6">
    <source>
        <dbReference type="ARBA" id="ARBA00022763"/>
    </source>
</evidence>
<organism evidence="13 14">
    <name type="scientific">Heterodermia speciosa</name>
    <dbReference type="NCBI Taxonomy" id="116794"/>
    <lineage>
        <taxon>Eukaryota</taxon>
        <taxon>Fungi</taxon>
        <taxon>Dikarya</taxon>
        <taxon>Ascomycota</taxon>
        <taxon>Pezizomycotina</taxon>
        <taxon>Lecanoromycetes</taxon>
        <taxon>OSLEUM clade</taxon>
        <taxon>Lecanoromycetidae</taxon>
        <taxon>Caliciales</taxon>
        <taxon>Physciaceae</taxon>
        <taxon>Heterodermia</taxon>
    </lineage>
</organism>
<evidence type="ECO:0000256" key="7">
    <source>
        <dbReference type="ARBA" id="ARBA00022801"/>
    </source>
</evidence>
<evidence type="ECO:0000256" key="9">
    <source>
        <dbReference type="ARBA" id="ARBA00023172"/>
    </source>
</evidence>
<keyword evidence="6" id="KW-0227">DNA damage</keyword>
<protein>
    <submittedName>
        <fullName evidence="13">Uncharacterized protein</fullName>
    </submittedName>
</protein>
<dbReference type="FunFam" id="1.10.150.670:FF:000004">
    <property type="entry name" value="Crossover junction endonuclease EME1"/>
    <property type="match status" value="1"/>
</dbReference>
<dbReference type="InterPro" id="IPR033310">
    <property type="entry name" value="Mms4/EME1/EME2"/>
</dbReference>
<keyword evidence="7" id="KW-0378">Hydrolase</keyword>
<dbReference type="GO" id="GO:0006302">
    <property type="term" value="P:double-strand break repair"/>
    <property type="evidence" value="ECO:0007669"/>
    <property type="project" value="TreeGrafter"/>
</dbReference>
<keyword evidence="10" id="KW-0234">DNA repair</keyword>
<keyword evidence="11" id="KW-0539">Nucleus</keyword>